<evidence type="ECO:0000256" key="11">
    <source>
        <dbReference type="PROSITE-ProRule" id="PRU01360"/>
    </source>
</evidence>
<evidence type="ECO:0000256" key="1">
    <source>
        <dbReference type="ARBA" id="ARBA00004571"/>
    </source>
</evidence>
<protein>
    <submittedName>
        <fullName evidence="17">Hemoglobin/transferrin/lactoferrin receptor protein</fullName>
    </submittedName>
</protein>
<feature type="domain" description="TonB-dependent receptor plug" evidence="16">
    <location>
        <begin position="59"/>
        <end position="154"/>
    </location>
</feature>
<evidence type="ECO:0000259" key="16">
    <source>
        <dbReference type="Pfam" id="PF07715"/>
    </source>
</evidence>
<dbReference type="PROSITE" id="PS52016">
    <property type="entry name" value="TONB_DEPENDENT_REC_3"/>
    <property type="match status" value="1"/>
</dbReference>
<proteinExistence type="inferred from homology"/>
<dbReference type="Pfam" id="PF00593">
    <property type="entry name" value="TonB_dep_Rec_b-barrel"/>
    <property type="match status" value="1"/>
</dbReference>
<dbReference type="Pfam" id="PF07715">
    <property type="entry name" value="Plug"/>
    <property type="match status" value="1"/>
</dbReference>
<dbReference type="GO" id="GO:0015344">
    <property type="term" value="F:siderophore uptake transmembrane transporter activity"/>
    <property type="evidence" value="ECO:0007669"/>
    <property type="project" value="TreeGrafter"/>
</dbReference>
<dbReference type="InterPro" id="IPR000531">
    <property type="entry name" value="Beta-barrel_TonB"/>
</dbReference>
<dbReference type="GO" id="GO:0044718">
    <property type="term" value="P:siderophore transmembrane transport"/>
    <property type="evidence" value="ECO:0007669"/>
    <property type="project" value="TreeGrafter"/>
</dbReference>
<keyword evidence="7 13" id="KW-0798">TonB box</keyword>
<keyword evidence="3 11" id="KW-0813">Transport</keyword>
<evidence type="ECO:0000256" key="4">
    <source>
        <dbReference type="ARBA" id="ARBA00022452"/>
    </source>
</evidence>
<evidence type="ECO:0000256" key="9">
    <source>
        <dbReference type="ARBA" id="ARBA00023170"/>
    </source>
</evidence>
<dbReference type="Gene3D" id="2.170.130.10">
    <property type="entry name" value="TonB-dependent receptor, plug domain"/>
    <property type="match status" value="1"/>
</dbReference>
<evidence type="ECO:0000313" key="17">
    <source>
        <dbReference type="EMBL" id="SFT37842.1"/>
    </source>
</evidence>
<dbReference type="InterPro" id="IPR036942">
    <property type="entry name" value="Beta-barrel_TonB_sf"/>
</dbReference>
<gene>
    <name evidence="17" type="ORF">SAMN05444141_101205</name>
</gene>
<comment type="similarity">
    <text evidence="2 11 13">Belongs to the TonB-dependent receptor family.</text>
</comment>
<keyword evidence="6 14" id="KW-0732">Signal</keyword>
<dbReference type="AlphaFoldDB" id="A0A1I6XII4"/>
<keyword evidence="8 11" id="KW-0472">Membrane</keyword>
<evidence type="ECO:0000256" key="6">
    <source>
        <dbReference type="ARBA" id="ARBA00022729"/>
    </source>
</evidence>
<sequence length="648" mass="70186">MKKLRWRLLVSVCVLNGAYFSTGAAAQDSVDASEELDPVVVYSFNNDRFAVAADRNTSIYVSRQAIEAAEMGTLRDVFAEDASVTVGGGIPIAQKIFVNGVDALNLNMTIEGAMQNNRAFHHVTANAIDPALLRAVRVDAGIAAADSGPNALGGSIAFQLIDALDLLEDGETMGGKATLSFDTNGNTFSQALTGFAEHNGFDILAFAKNAKGQDYTSGGDWEIPGTGANLQTGLLKGGYTSDTGHRFEVSGMMLKDKEERPHRANIGSLTRKPNDTIRLYDTLRKSFSFRYEHLEPTDLYDPEVVLGFSENNIDVPVPYGSKGTSNTLNGKVANTFHFGEDIGFTTGFDFYRKTANYEDPSSDLEEVATNFGGFGQVRWTPLSALKLSAGLRLDHQRFEGLGDFDTSVTGLSGNGSASYEVLEGLKLKAGYATVFGGIALEDNYVFNPSWDYSGIKPSRSHNVTTGFEFERSGFLLSGEVFRTDISDARSGDNNVDVLTEGFNLAAGYKWSSGTAKITYSNTRVEVDGDAADTYIAQDFAAPLGQVIAFNISHRLEEYDLTVGGDVQAALDYDTGSGDSNRTIDGYAVVGLFAEYQPEQIDGLKLRFEANNIFDEDYSDRGTYGGDYQTVNTLKEPGRSFSLTANYKF</sequence>
<dbReference type="PANTHER" id="PTHR30069:SF41">
    <property type="entry name" value="HEME_HEMOPEXIN UTILIZATION PROTEIN C"/>
    <property type="match status" value="1"/>
</dbReference>
<dbReference type="InterPro" id="IPR012910">
    <property type="entry name" value="Plug_dom"/>
</dbReference>
<dbReference type="InterPro" id="IPR010917">
    <property type="entry name" value="TonB_rcpt_CS"/>
</dbReference>
<evidence type="ECO:0000256" key="10">
    <source>
        <dbReference type="ARBA" id="ARBA00023237"/>
    </source>
</evidence>
<dbReference type="PANTHER" id="PTHR30069">
    <property type="entry name" value="TONB-DEPENDENT OUTER MEMBRANE RECEPTOR"/>
    <property type="match status" value="1"/>
</dbReference>
<evidence type="ECO:0000259" key="15">
    <source>
        <dbReference type="Pfam" id="PF00593"/>
    </source>
</evidence>
<dbReference type="InterPro" id="IPR039426">
    <property type="entry name" value="TonB-dep_rcpt-like"/>
</dbReference>
<evidence type="ECO:0000313" key="18">
    <source>
        <dbReference type="Proteomes" id="UP000183371"/>
    </source>
</evidence>
<organism evidence="17 18">
    <name type="scientific">Pseudovibrio denitrificans</name>
    <dbReference type="NCBI Taxonomy" id="258256"/>
    <lineage>
        <taxon>Bacteria</taxon>
        <taxon>Pseudomonadati</taxon>
        <taxon>Pseudomonadota</taxon>
        <taxon>Alphaproteobacteria</taxon>
        <taxon>Hyphomicrobiales</taxon>
        <taxon>Stappiaceae</taxon>
        <taxon>Pseudovibrio</taxon>
    </lineage>
</organism>
<reference evidence="18" key="1">
    <citation type="submission" date="2016-10" db="EMBL/GenBank/DDBJ databases">
        <authorList>
            <person name="Varghese N."/>
            <person name="Submissions S."/>
        </authorList>
    </citation>
    <scope>NUCLEOTIDE SEQUENCE [LARGE SCALE GENOMIC DNA]</scope>
    <source>
        <strain evidence="18">DSM 17465</strain>
    </source>
</reference>
<dbReference type="RefSeq" id="WP_054785081.1">
    <property type="nucleotide sequence ID" value="NZ_FPBD01000001.1"/>
</dbReference>
<feature type="signal peptide" evidence="14">
    <location>
        <begin position="1"/>
        <end position="26"/>
    </location>
</feature>
<feature type="domain" description="TonB-dependent receptor-like beta-barrel" evidence="15">
    <location>
        <begin position="217"/>
        <end position="612"/>
    </location>
</feature>
<keyword evidence="9 17" id="KW-0675">Receptor</keyword>
<dbReference type="InterPro" id="IPR037066">
    <property type="entry name" value="Plug_dom_sf"/>
</dbReference>
<keyword evidence="10 11" id="KW-0998">Cell outer membrane</keyword>
<keyword evidence="5 11" id="KW-0812">Transmembrane</keyword>
<keyword evidence="18" id="KW-1185">Reference proteome</keyword>
<evidence type="ECO:0000256" key="5">
    <source>
        <dbReference type="ARBA" id="ARBA00022692"/>
    </source>
</evidence>
<comment type="subcellular location">
    <subcellularLocation>
        <location evidence="1 11">Cell outer membrane</location>
        <topology evidence="1 11">Multi-pass membrane protein</topology>
    </subcellularLocation>
</comment>
<evidence type="ECO:0000256" key="12">
    <source>
        <dbReference type="PROSITE-ProRule" id="PRU10144"/>
    </source>
</evidence>
<dbReference type="Gene3D" id="2.40.170.20">
    <property type="entry name" value="TonB-dependent receptor, beta-barrel domain"/>
    <property type="match status" value="1"/>
</dbReference>
<dbReference type="SUPFAM" id="SSF56935">
    <property type="entry name" value="Porins"/>
    <property type="match status" value="1"/>
</dbReference>
<feature type="chain" id="PRO_5010311644" evidence="14">
    <location>
        <begin position="27"/>
        <end position="648"/>
    </location>
</feature>
<evidence type="ECO:0000256" key="2">
    <source>
        <dbReference type="ARBA" id="ARBA00009810"/>
    </source>
</evidence>
<dbReference type="EMBL" id="FPBD01000001">
    <property type="protein sequence ID" value="SFT37842.1"/>
    <property type="molecule type" value="Genomic_DNA"/>
</dbReference>
<dbReference type="PROSITE" id="PS01156">
    <property type="entry name" value="TONB_DEPENDENT_REC_2"/>
    <property type="match status" value="1"/>
</dbReference>
<evidence type="ECO:0000256" key="3">
    <source>
        <dbReference type="ARBA" id="ARBA00022448"/>
    </source>
</evidence>
<dbReference type="GO" id="GO:0009279">
    <property type="term" value="C:cell outer membrane"/>
    <property type="evidence" value="ECO:0007669"/>
    <property type="project" value="UniProtKB-SubCell"/>
</dbReference>
<evidence type="ECO:0000256" key="7">
    <source>
        <dbReference type="ARBA" id="ARBA00023077"/>
    </source>
</evidence>
<dbReference type="Proteomes" id="UP000183371">
    <property type="component" value="Unassembled WGS sequence"/>
</dbReference>
<accession>A0A1I6XII4</accession>
<evidence type="ECO:0000256" key="8">
    <source>
        <dbReference type="ARBA" id="ARBA00023136"/>
    </source>
</evidence>
<keyword evidence="4 11" id="KW-1134">Transmembrane beta strand</keyword>
<feature type="short sequence motif" description="TonB C-terminal box" evidence="12">
    <location>
        <begin position="631"/>
        <end position="648"/>
    </location>
</feature>
<name>A0A1I6XII4_9HYPH</name>
<evidence type="ECO:0000256" key="13">
    <source>
        <dbReference type="RuleBase" id="RU003357"/>
    </source>
</evidence>
<evidence type="ECO:0000256" key="14">
    <source>
        <dbReference type="SAM" id="SignalP"/>
    </source>
</evidence>